<organism evidence="1 2">
    <name type="scientific">Coniosporium uncinatum</name>
    <dbReference type="NCBI Taxonomy" id="93489"/>
    <lineage>
        <taxon>Eukaryota</taxon>
        <taxon>Fungi</taxon>
        <taxon>Dikarya</taxon>
        <taxon>Ascomycota</taxon>
        <taxon>Pezizomycotina</taxon>
        <taxon>Dothideomycetes</taxon>
        <taxon>Dothideomycetes incertae sedis</taxon>
        <taxon>Coniosporium</taxon>
    </lineage>
</organism>
<name>A0ACC3D236_9PEZI</name>
<reference evidence="1" key="1">
    <citation type="submission" date="2024-09" db="EMBL/GenBank/DDBJ databases">
        <title>Black Yeasts Isolated from many extreme environments.</title>
        <authorList>
            <person name="Coleine C."/>
            <person name="Stajich J.E."/>
            <person name="Selbmann L."/>
        </authorList>
    </citation>
    <scope>NUCLEOTIDE SEQUENCE</scope>
    <source>
        <strain evidence="1">CCFEE 5737</strain>
    </source>
</reference>
<gene>
    <name evidence="1" type="ORF">LTS18_008229</name>
</gene>
<proteinExistence type="predicted"/>
<dbReference type="Proteomes" id="UP001186974">
    <property type="component" value="Unassembled WGS sequence"/>
</dbReference>
<comment type="caution">
    <text evidence="1">The sequence shown here is derived from an EMBL/GenBank/DDBJ whole genome shotgun (WGS) entry which is preliminary data.</text>
</comment>
<protein>
    <submittedName>
        <fullName evidence="1">Uncharacterized protein</fullName>
    </submittedName>
</protein>
<accession>A0ACC3D236</accession>
<dbReference type="EMBL" id="JAWDJW010008461">
    <property type="protein sequence ID" value="KAK3060577.1"/>
    <property type="molecule type" value="Genomic_DNA"/>
</dbReference>
<sequence length="166" mass="18109">MSQPPVQQHQQSPEIVAGAAEESPLYVNAKQFHRILKRRMARQKLEEALRLTSKGRKPYLHESRHNHAMRRPRGPGGRFLTAEEVAQMEKGAGLPEGDDGNDKENANTPSRVSQGMHGGSTSKRKAGAMGGDKPNAKKAKTGAVQKPSSGEDEEEDDEDEDADDDG</sequence>
<evidence type="ECO:0000313" key="1">
    <source>
        <dbReference type="EMBL" id="KAK3060577.1"/>
    </source>
</evidence>
<keyword evidence="2" id="KW-1185">Reference proteome</keyword>
<evidence type="ECO:0000313" key="2">
    <source>
        <dbReference type="Proteomes" id="UP001186974"/>
    </source>
</evidence>